<dbReference type="EMBL" id="LN835309">
    <property type="protein sequence ID" value="CRH02281.1"/>
    <property type="molecule type" value="Genomic_DNA"/>
</dbReference>
<dbReference type="PANTHER" id="PTHR13651:SF0">
    <property type="entry name" value="PROTEIN ABITRAM"/>
    <property type="match status" value="1"/>
</dbReference>
<keyword evidence="2" id="KW-1185">Reference proteome</keyword>
<dbReference type="OMA" id="WILILKC"/>
<dbReference type="Proteomes" id="UP000220158">
    <property type="component" value="Chromosome 14"/>
</dbReference>
<organism evidence="1 2">
    <name type="scientific">Plasmodium relictum</name>
    <dbReference type="NCBI Taxonomy" id="85471"/>
    <lineage>
        <taxon>Eukaryota</taxon>
        <taxon>Sar</taxon>
        <taxon>Alveolata</taxon>
        <taxon>Apicomplexa</taxon>
        <taxon>Aconoidasida</taxon>
        <taxon>Haemosporida</taxon>
        <taxon>Plasmodiidae</taxon>
        <taxon>Plasmodium</taxon>
        <taxon>Plasmodium (Haemamoeba)</taxon>
    </lineage>
</organism>
<gene>
    <name evidence="1" type="ORF">PRELSG_1401000</name>
</gene>
<dbReference type="KEGG" id="prel:PRELSG_1401000"/>
<dbReference type="AlphaFoldDB" id="A0A1J1HDY7"/>
<sequence>MCTFNSKSEEIYKNIINHVLEDINGEELSKYYFLIKQTELNSNLFSLSKINFRDEIIIDLNNGIEEDQSFGILFNNSKIINKKINKEKKENNLLEKLISSNDKITDEKIIEKLSTLLKWNSSENILKEKKLHLLHKYYSFYDDIFSKNMYLIDVTCDFHISKQLNDLFVLSLSKYSKILFDILNDLKKFNCKDLKKLIKENVKIEYDERLVKADTSGKRKRKTIFISEQMTILQIFYNNNIYKVKSKIKGFQFDINENLISNPHNLFLNTQEEGWIIILKNKNNNLENFLTPYEYEEKKKIFIQEYNSLLSYFELN</sequence>
<dbReference type="Gene3D" id="2.40.50.100">
    <property type="match status" value="1"/>
</dbReference>
<dbReference type="RefSeq" id="XP_028534802.1">
    <property type="nucleotide sequence ID" value="XM_028679050.1"/>
</dbReference>
<name>A0A1J1HDY7_PLARL</name>
<dbReference type="SUPFAM" id="SSF51230">
    <property type="entry name" value="Single hybrid motif"/>
    <property type="match status" value="1"/>
</dbReference>
<dbReference type="OrthoDB" id="48130at2759"/>
<dbReference type="InterPro" id="IPR011053">
    <property type="entry name" value="Single_hybrid_motif"/>
</dbReference>
<evidence type="ECO:0000313" key="1">
    <source>
        <dbReference type="EMBL" id="CRH02281.1"/>
    </source>
</evidence>
<dbReference type="VEuPathDB" id="PlasmoDB:PRELSG_1401000"/>
<proteinExistence type="predicted"/>
<evidence type="ECO:0000313" key="2">
    <source>
        <dbReference type="Proteomes" id="UP000220158"/>
    </source>
</evidence>
<accession>A0A1J1HDY7</accession>
<dbReference type="GO" id="GO:0005634">
    <property type="term" value="C:nucleus"/>
    <property type="evidence" value="ECO:0007669"/>
    <property type="project" value="TreeGrafter"/>
</dbReference>
<dbReference type="InterPro" id="IPR039169">
    <property type="entry name" value="Abitram"/>
</dbReference>
<protein>
    <submittedName>
        <fullName evidence="1">Uncharacterized protein</fullName>
    </submittedName>
</protein>
<reference evidence="1 2" key="1">
    <citation type="submission" date="2015-04" db="EMBL/GenBank/DDBJ databases">
        <authorList>
            <consortium name="Pathogen Informatics"/>
        </authorList>
    </citation>
    <scope>NUCLEOTIDE SEQUENCE [LARGE SCALE GENOMIC DNA]</scope>
    <source>
        <strain evidence="1 2">SGS1</strain>
    </source>
</reference>
<dbReference type="GeneID" id="39738440"/>
<dbReference type="PANTHER" id="PTHR13651">
    <property type="entry name" value="PROTEIN ABITRAM"/>
    <property type="match status" value="1"/>
</dbReference>